<feature type="domain" description="VOC" evidence="1">
    <location>
        <begin position="167"/>
        <end position="282"/>
    </location>
</feature>
<dbReference type="EMBL" id="CP003349">
    <property type="protein sequence ID" value="AFD08991.1"/>
    <property type="molecule type" value="Genomic_DNA"/>
</dbReference>
<dbReference type="STRING" id="929556.Solca_3998"/>
<dbReference type="InterPro" id="IPR053863">
    <property type="entry name" value="Glyoxy/Ble-like_N"/>
</dbReference>
<protein>
    <submittedName>
        <fullName evidence="2">Lactoylglutathione lyase family protein</fullName>
    </submittedName>
</protein>
<dbReference type="PROSITE" id="PS51819">
    <property type="entry name" value="VOC"/>
    <property type="match status" value="2"/>
</dbReference>
<reference evidence="2" key="1">
    <citation type="submission" date="2012-02" db="EMBL/GenBank/DDBJ databases">
        <title>The complete genome of Solitalea canadensis DSM 3403.</title>
        <authorList>
            <consortium name="US DOE Joint Genome Institute (JGI-PGF)"/>
            <person name="Lucas S."/>
            <person name="Copeland A."/>
            <person name="Lapidus A."/>
            <person name="Glavina del Rio T."/>
            <person name="Dalin E."/>
            <person name="Tice H."/>
            <person name="Bruce D."/>
            <person name="Goodwin L."/>
            <person name="Pitluck S."/>
            <person name="Peters L."/>
            <person name="Ovchinnikova G."/>
            <person name="Lu M."/>
            <person name="Kyrpides N."/>
            <person name="Mavromatis K."/>
            <person name="Ivanova N."/>
            <person name="Brettin T."/>
            <person name="Detter J.C."/>
            <person name="Han C."/>
            <person name="Larimer F."/>
            <person name="Land M."/>
            <person name="Hauser L."/>
            <person name="Markowitz V."/>
            <person name="Cheng J.-F."/>
            <person name="Hugenholtz P."/>
            <person name="Woyke T."/>
            <person name="Wu D."/>
            <person name="Spring S."/>
            <person name="Schroeder M."/>
            <person name="Kopitz M."/>
            <person name="Brambilla E."/>
            <person name="Klenk H.-P."/>
            <person name="Eisen J.A."/>
        </authorList>
    </citation>
    <scope>NUCLEOTIDE SEQUENCE</scope>
    <source>
        <strain evidence="2">DSM 3403</strain>
    </source>
</reference>
<keyword evidence="3" id="KW-1185">Reference proteome</keyword>
<dbReference type="PANTHER" id="PTHR33993">
    <property type="entry name" value="GLYOXALASE-RELATED"/>
    <property type="match status" value="1"/>
</dbReference>
<dbReference type="GO" id="GO:0016829">
    <property type="term" value="F:lyase activity"/>
    <property type="evidence" value="ECO:0007669"/>
    <property type="project" value="UniProtKB-KW"/>
</dbReference>
<dbReference type="InterPro" id="IPR029068">
    <property type="entry name" value="Glyas_Bleomycin-R_OHBP_Dase"/>
</dbReference>
<name>H8KMK0_SOLCM</name>
<dbReference type="RefSeq" id="WP_014682214.1">
    <property type="nucleotide sequence ID" value="NC_017770.1"/>
</dbReference>
<proteinExistence type="predicted"/>
<sequence>MLLSRSLILTFLCGCLFGCHSQHSLPPISKEPTNLYTPGRFVWHDLVTPDVAKAKQFYGAVFGWTFETSGSGDTEYTLIKRSGNTIGGIFPIPKDVKVTSGEWVASMSVSDVAKAVNLTTSNGGKVLRGVKDIDGRGKMALVADPQGGILAYMRATGGDPLIKSPEINDWLGMELWTNNPEASKSFYKQVIGYEAEEIKDSSVPFTAFKKDGMIYAALLKNPSKDVRTHWMPYIRVENVSAMVDKAKAAGATIMLTPSPTIRNSTVAIILDPSRAPIVLQEFTPLN</sequence>
<dbReference type="SUPFAM" id="SSF54593">
    <property type="entry name" value="Glyoxalase/Bleomycin resistance protein/Dihydroxybiphenyl dioxygenase"/>
    <property type="match status" value="2"/>
</dbReference>
<evidence type="ECO:0000313" key="3">
    <source>
        <dbReference type="Proteomes" id="UP000007590"/>
    </source>
</evidence>
<dbReference type="KEGG" id="scn:Solca_3998"/>
<dbReference type="InterPro" id="IPR004360">
    <property type="entry name" value="Glyas_Fos-R_dOase_dom"/>
</dbReference>
<accession>H8KMK0</accession>
<dbReference type="Proteomes" id="UP000007590">
    <property type="component" value="Chromosome"/>
</dbReference>
<evidence type="ECO:0000313" key="2">
    <source>
        <dbReference type="EMBL" id="AFD08991.1"/>
    </source>
</evidence>
<dbReference type="HOGENOM" id="CLU_069623_1_0_10"/>
<feature type="domain" description="VOC" evidence="1">
    <location>
        <begin position="40"/>
        <end position="155"/>
    </location>
</feature>
<keyword evidence="2" id="KW-0456">Lyase</keyword>
<gene>
    <name evidence="2" type="ordered locus">Solca_3998</name>
</gene>
<dbReference type="InterPro" id="IPR037523">
    <property type="entry name" value="VOC_core"/>
</dbReference>
<dbReference type="Pfam" id="PF00903">
    <property type="entry name" value="Glyoxalase"/>
    <property type="match status" value="1"/>
</dbReference>
<dbReference type="CDD" id="cd07247">
    <property type="entry name" value="SgaA_N_like"/>
    <property type="match status" value="1"/>
</dbReference>
<dbReference type="PANTHER" id="PTHR33993:SF14">
    <property type="entry name" value="GB|AAF24581.1"/>
    <property type="match status" value="1"/>
</dbReference>
<evidence type="ECO:0000259" key="1">
    <source>
        <dbReference type="PROSITE" id="PS51819"/>
    </source>
</evidence>
<dbReference type="eggNOG" id="COG3324">
    <property type="taxonomic scope" value="Bacteria"/>
</dbReference>
<dbReference type="OrthoDB" id="9804235at2"/>
<dbReference type="Pfam" id="PF22677">
    <property type="entry name" value="Ble-like_N"/>
    <property type="match status" value="1"/>
</dbReference>
<dbReference type="InterPro" id="IPR052164">
    <property type="entry name" value="Anthracycline_SecMetBiosynth"/>
</dbReference>
<dbReference type="Gene3D" id="3.10.180.10">
    <property type="entry name" value="2,3-Dihydroxybiphenyl 1,2-Dioxygenase, domain 1"/>
    <property type="match status" value="2"/>
</dbReference>
<organism evidence="2 3">
    <name type="scientific">Solitalea canadensis (strain ATCC 29591 / DSM 3403 / JCM 21819 / LMG 8368 / NBRC 15130 / NCIMB 12057 / USAM 9D)</name>
    <name type="common">Flexibacter canadensis</name>
    <dbReference type="NCBI Taxonomy" id="929556"/>
    <lineage>
        <taxon>Bacteria</taxon>
        <taxon>Pseudomonadati</taxon>
        <taxon>Bacteroidota</taxon>
        <taxon>Sphingobacteriia</taxon>
        <taxon>Sphingobacteriales</taxon>
        <taxon>Sphingobacteriaceae</taxon>
        <taxon>Solitalea</taxon>
    </lineage>
</organism>
<dbReference type="AlphaFoldDB" id="H8KMK0"/>